<feature type="transmembrane region" description="Helical" evidence="7">
    <location>
        <begin position="12"/>
        <end position="37"/>
    </location>
</feature>
<feature type="domain" description="ABC transmembrane type-1" evidence="8">
    <location>
        <begin position="68"/>
        <end position="294"/>
    </location>
</feature>
<comment type="similarity">
    <text evidence="7">Belongs to the binding-protein-dependent transport system permease family.</text>
</comment>
<evidence type="ECO:0000256" key="7">
    <source>
        <dbReference type="RuleBase" id="RU363032"/>
    </source>
</evidence>
<feature type="transmembrane region" description="Helical" evidence="7">
    <location>
        <begin position="273"/>
        <end position="295"/>
    </location>
</feature>
<organism evidence="9 10">
    <name type="scientific">Saccharopolyspora taberi</name>
    <dbReference type="NCBI Taxonomy" id="60895"/>
    <lineage>
        <taxon>Bacteria</taxon>
        <taxon>Bacillati</taxon>
        <taxon>Actinomycetota</taxon>
        <taxon>Actinomycetes</taxon>
        <taxon>Pseudonocardiales</taxon>
        <taxon>Pseudonocardiaceae</taxon>
        <taxon>Saccharopolyspora</taxon>
    </lineage>
</organism>
<dbReference type="Gene3D" id="1.10.3720.10">
    <property type="entry name" value="MetI-like"/>
    <property type="match status" value="1"/>
</dbReference>
<dbReference type="PROSITE" id="PS50928">
    <property type="entry name" value="ABC_TM1"/>
    <property type="match status" value="1"/>
</dbReference>
<feature type="transmembrane region" description="Helical" evidence="7">
    <location>
        <begin position="72"/>
        <end position="94"/>
    </location>
</feature>
<comment type="subcellular location">
    <subcellularLocation>
        <location evidence="1 7">Cell membrane</location>
        <topology evidence="1 7">Multi-pass membrane protein</topology>
    </subcellularLocation>
</comment>
<accession>A0ABN3V4Z8</accession>
<keyword evidence="3" id="KW-1003">Cell membrane</keyword>
<gene>
    <name evidence="9" type="ORF">GCM10010470_08140</name>
</gene>
<evidence type="ECO:0000256" key="1">
    <source>
        <dbReference type="ARBA" id="ARBA00004651"/>
    </source>
</evidence>
<dbReference type="InterPro" id="IPR000515">
    <property type="entry name" value="MetI-like"/>
</dbReference>
<evidence type="ECO:0000256" key="3">
    <source>
        <dbReference type="ARBA" id="ARBA00022475"/>
    </source>
</evidence>
<evidence type="ECO:0000256" key="4">
    <source>
        <dbReference type="ARBA" id="ARBA00022692"/>
    </source>
</evidence>
<evidence type="ECO:0000256" key="5">
    <source>
        <dbReference type="ARBA" id="ARBA00022989"/>
    </source>
</evidence>
<sequence>MGALGRRLRVLAFMSPWIVGFTLFFGYPLVATGYFSFTSYDLLTAPTWVGLRNYAYLFTGDPVVRTAALNTVWLVVVLTVLRVAFALGVASVIARLRSGVGLVRTLCYLPALAPPVAATLAFVFLFNPGTGPVNGFLRLFGIDGPLWFNDPAWAKPALTLLTLWGCGELMIILLAALLDVPRELHEAAALDGAGAWRRFRHITIPSIAPVLLFGVVNSIIFSLQYFTQAVVAGSVASGQAEVVGSSKTLGFPDNATLTFPAWLYQQGFHYYNMGYAAAMAVLLFVFSLGFTIWLIRRMRTAEEAA</sequence>
<evidence type="ECO:0000256" key="6">
    <source>
        <dbReference type="ARBA" id="ARBA00023136"/>
    </source>
</evidence>
<feature type="transmembrane region" description="Helical" evidence="7">
    <location>
        <begin position="106"/>
        <end position="126"/>
    </location>
</feature>
<dbReference type="SUPFAM" id="SSF161098">
    <property type="entry name" value="MetI-like"/>
    <property type="match status" value="1"/>
</dbReference>
<comment type="caution">
    <text evidence="9">The sequence shown here is derived from an EMBL/GenBank/DDBJ whole genome shotgun (WGS) entry which is preliminary data.</text>
</comment>
<name>A0ABN3V4Z8_9PSEU</name>
<keyword evidence="4 7" id="KW-0812">Transmembrane</keyword>
<evidence type="ECO:0000259" key="8">
    <source>
        <dbReference type="PROSITE" id="PS50928"/>
    </source>
</evidence>
<keyword evidence="2 7" id="KW-0813">Transport</keyword>
<proteinExistence type="inferred from homology"/>
<dbReference type="InterPro" id="IPR035906">
    <property type="entry name" value="MetI-like_sf"/>
</dbReference>
<dbReference type="EMBL" id="BAAAUX010000003">
    <property type="protein sequence ID" value="GAA2777447.1"/>
    <property type="molecule type" value="Genomic_DNA"/>
</dbReference>
<reference evidence="9 10" key="1">
    <citation type="journal article" date="2019" name="Int. J. Syst. Evol. Microbiol.">
        <title>The Global Catalogue of Microorganisms (GCM) 10K type strain sequencing project: providing services to taxonomists for standard genome sequencing and annotation.</title>
        <authorList>
            <consortium name="The Broad Institute Genomics Platform"/>
            <consortium name="The Broad Institute Genome Sequencing Center for Infectious Disease"/>
            <person name="Wu L."/>
            <person name="Ma J."/>
        </authorList>
    </citation>
    <scope>NUCLEOTIDE SEQUENCE [LARGE SCALE GENOMIC DNA]</scope>
    <source>
        <strain evidence="9 10">JCM 9383</strain>
    </source>
</reference>
<dbReference type="Pfam" id="PF00528">
    <property type="entry name" value="BPD_transp_1"/>
    <property type="match status" value="1"/>
</dbReference>
<evidence type="ECO:0000313" key="9">
    <source>
        <dbReference type="EMBL" id="GAA2777447.1"/>
    </source>
</evidence>
<keyword evidence="6 7" id="KW-0472">Membrane</keyword>
<dbReference type="PANTHER" id="PTHR30193">
    <property type="entry name" value="ABC TRANSPORTER PERMEASE PROTEIN"/>
    <property type="match status" value="1"/>
</dbReference>
<keyword evidence="5 7" id="KW-1133">Transmembrane helix</keyword>
<dbReference type="CDD" id="cd06261">
    <property type="entry name" value="TM_PBP2"/>
    <property type="match status" value="1"/>
</dbReference>
<evidence type="ECO:0000313" key="10">
    <source>
        <dbReference type="Proteomes" id="UP001500979"/>
    </source>
</evidence>
<feature type="transmembrane region" description="Helical" evidence="7">
    <location>
        <begin position="207"/>
        <end position="226"/>
    </location>
</feature>
<dbReference type="InterPro" id="IPR051393">
    <property type="entry name" value="ABC_transporter_permease"/>
</dbReference>
<evidence type="ECO:0000256" key="2">
    <source>
        <dbReference type="ARBA" id="ARBA00022448"/>
    </source>
</evidence>
<dbReference type="Proteomes" id="UP001500979">
    <property type="component" value="Unassembled WGS sequence"/>
</dbReference>
<dbReference type="PANTHER" id="PTHR30193:SF1">
    <property type="entry name" value="ABC TRANSPORTER PERMEASE PROTEIN YESP-RELATED"/>
    <property type="match status" value="1"/>
</dbReference>
<protein>
    <submittedName>
        <fullName evidence="9">Sugar ABC transporter permease</fullName>
    </submittedName>
</protein>
<feature type="transmembrane region" description="Helical" evidence="7">
    <location>
        <begin position="157"/>
        <end position="178"/>
    </location>
</feature>
<keyword evidence="10" id="KW-1185">Reference proteome</keyword>